<dbReference type="NCBIfam" id="TIGR00270">
    <property type="entry name" value="multiprotein bridging factor aMBF1"/>
    <property type="match status" value="1"/>
</dbReference>
<name>Q74N97_NANEQ</name>
<protein>
    <submittedName>
        <fullName evidence="3">NEQ143</fullName>
    </submittedName>
</protein>
<dbReference type="PROSITE" id="PS50943">
    <property type="entry name" value="HTH_CROC1"/>
    <property type="match status" value="1"/>
</dbReference>
<dbReference type="Gene3D" id="1.10.260.40">
    <property type="entry name" value="lambda repressor-like DNA-binding domains"/>
    <property type="match status" value="1"/>
</dbReference>
<organism evidence="3 4">
    <name type="scientific">Nanoarchaeum equitans (strain Kin4-M)</name>
    <dbReference type="NCBI Taxonomy" id="228908"/>
    <lineage>
        <taxon>Archaea</taxon>
        <taxon>Nanobdellota</taxon>
        <taxon>Candidatus Nanoarchaeia</taxon>
        <taxon>Nanoarchaeales</taxon>
        <taxon>Nanoarchaeaceae</taxon>
        <taxon>Nanoarchaeum</taxon>
    </lineage>
</organism>
<dbReference type="GO" id="GO:0003677">
    <property type="term" value="F:DNA binding"/>
    <property type="evidence" value="ECO:0007669"/>
    <property type="project" value="UniProtKB-KW"/>
</dbReference>
<proteinExistence type="predicted"/>
<dbReference type="AlphaFoldDB" id="Q74N97"/>
<dbReference type="InterPro" id="IPR004451">
    <property type="entry name" value="MJ0586"/>
</dbReference>
<evidence type="ECO:0000256" key="1">
    <source>
        <dbReference type="ARBA" id="ARBA00023125"/>
    </source>
</evidence>
<keyword evidence="4" id="KW-1185">Reference proteome</keyword>
<dbReference type="SUPFAM" id="SSF47413">
    <property type="entry name" value="lambda repressor-like DNA-binding domains"/>
    <property type="match status" value="1"/>
</dbReference>
<reference evidence="3 4" key="1">
    <citation type="journal article" date="2003" name="Proc. Natl. Acad. Sci. U.S.A.">
        <title>The genome of Nanoarchaeum equitans: insights into early archaeal evolution and derived parasitism.</title>
        <authorList>
            <person name="Waters E."/>
            <person name="Hohn M.J."/>
            <person name="Ahel I."/>
            <person name="Graham D.E."/>
            <person name="Adams M.D."/>
            <person name="Barnstead M."/>
            <person name="Beeson K.Y."/>
            <person name="Bibbs L."/>
            <person name="Bolanos R."/>
            <person name="Keller M."/>
            <person name="Kretz K."/>
            <person name="Lin X."/>
            <person name="Mathur E."/>
            <person name="Ni J."/>
            <person name="Podar M."/>
            <person name="Richardson T."/>
            <person name="Sutton G.G."/>
            <person name="Simon M."/>
            <person name="Soll D."/>
            <person name="Stetter K.O."/>
            <person name="Short J.M."/>
            <person name="Noordewier M."/>
        </authorList>
    </citation>
    <scope>NUCLEOTIDE SEQUENCE [LARGE SCALE GENOMIC DNA]</scope>
    <source>
        <strain evidence="3 4">Kin4-M</strain>
    </source>
</reference>
<sequence>MYYCEICGDPIRDKLYIIEIEGTKLKVCKSCSSYGKILEIIDLKKTISKEERKPIVEEIIEFVPNFNELIKKAREEKGLTQSDLAKLLHTDINTISKIESGDYYPSEKLAKKIEKLLGIKIMEKKKVALSQEKAKEELYSLGDIVELD</sequence>
<evidence type="ECO:0000313" key="3">
    <source>
        <dbReference type="EMBL" id="AAR38999.1"/>
    </source>
</evidence>
<feature type="domain" description="HTH cro/C1-type" evidence="2">
    <location>
        <begin position="70"/>
        <end position="124"/>
    </location>
</feature>
<dbReference type="InterPro" id="IPR001387">
    <property type="entry name" value="Cro/C1-type_HTH"/>
</dbReference>
<evidence type="ECO:0000313" key="4">
    <source>
        <dbReference type="Proteomes" id="UP000000578"/>
    </source>
</evidence>
<dbReference type="Proteomes" id="UP000000578">
    <property type="component" value="Chromosome"/>
</dbReference>
<evidence type="ECO:0000259" key="2">
    <source>
        <dbReference type="PROSITE" id="PS50943"/>
    </source>
</evidence>
<keyword evidence="1" id="KW-0238">DNA-binding</keyword>
<dbReference type="KEGG" id="neq:NEQ143"/>
<dbReference type="PANTHER" id="PTHR46558">
    <property type="entry name" value="TRACRIPTIONAL REGULATORY PROTEIN-RELATED-RELATED"/>
    <property type="match status" value="1"/>
</dbReference>
<dbReference type="BioCyc" id="NEQU228908:GJB6-154-MONOMER"/>
<dbReference type="SMART" id="SM00530">
    <property type="entry name" value="HTH_XRE"/>
    <property type="match status" value="1"/>
</dbReference>
<gene>
    <name evidence="3" type="ordered locus">NEQ143</name>
</gene>
<accession>Q74N97</accession>
<dbReference type="Pfam" id="PF01381">
    <property type="entry name" value="HTH_3"/>
    <property type="match status" value="1"/>
</dbReference>
<dbReference type="HOGENOM" id="CLU_130237_0_0_2"/>
<dbReference type="CDD" id="cd00093">
    <property type="entry name" value="HTH_XRE"/>
    <property type="match status" value="1"/>
</dbReference>
<dbReference type="STRING" id="228908.NEQ143"/>
<dbReference type="EMBL" id="AE017199">
    <property type="protein sequence ID" value="AAR38999.1"/>
    <property type="molecule type" value="Genomic_DNA"/>
</dbReference>
<dbReference type="InterPro" id="IPR010982">
    <property type="entry name" value="Lambda_DNA-bd_dom_sf"/>
</dbReference>
<dbReference type="PANTHER" id="PTHR46558:SF4">
    <property type="entry name" value="DNA-BIDING PHAGE PROTEIN"/>
    <property type="match status" value="1"/>
</dbReference>
<dbReference type="EnsemblBacteria" id="AAR38999">
    <property type="protein sequence ID" value="AAR38999"/>
    <property type="gene ID" value="NEQ143"/>
</dbReference>